<gene>
    <name evidence="3" type="ORF">IAR55_005870</name>
</gene>
<dbReference type="InterPro" id="IPR051092">
    <property type="entry name" value="FYVE_RhoGEF_PH"/>
</dbReference>
<dbReference type="GO" id="GO:0005085">
    <property type="term" value="F:guanyl-nucleotide exchange factor activity"/>
    <property type="evidence" value="ECO:0007669"/>
    <property type="project" value="InterPro"/>
</dbReference>
<dbReference type="Proteomes" id="UP001388673">
    <property type="component" value="Unassembled WGS sequence"/>
</dbReference>
<feature type="region of interest" description="Disordered" evidence="1">
    <location>
        <begin position="249"/>
        <end position="393"/>
    </location>
</feature>
<dbReference type="GeneID" id="92183128"/>
<sequence>MPSQLSSPPLRHPRSPSVSMRSTYSHGYGTSHLIETPPMPQWDTPTSPYHSTTLSMTRSNRHVLSPHRAAPVPPPVPPLPSSPSRHLAMFGITSASPVAHERVREQSATSSPISRSTSSSSTASSSSSTSQRVSTPPPPPNRSRRNSKSSTKLLPALALTPTPLDEQTMPSPSPQTLRSKSTPIDYLNETNPVVFGIDSGIGGEEVQIVINREARRSRAVSISVPGPRSAIGLGLNVSSDEGAIDCLPPPAPTGLGISMDRSPNSSLHTYTNKRRPSPFVAPSINLTIENECSTPPRPARRSPSALASPAPSARRSPSILSLRPSSRANTSNDLLPPHPSYARSISPSGDSISTVTVSPSSTPRPEPLELPKTSDSTSLSDSEPSQTSINPVEAYTVALGENTPMGGRKRDSAQRRLSALRGLVANLDFNQPWSLSEKTLEEENNIFSPGPSFKLTDETQESQGGFFWACGSQEDECRVSDESITESFVMSSSSEDDCLASPAQPISTPLPYVRTDRPRGANEPDIAETHGWPEAKPNFASPELSSPKYTSEYPFPRAVEVTPLRRTNSASRNKQPSLTPPRRPRQLRSSSELLSRTPEPPRPASRARREVFDVASSGYSKCLEPVSPVLPATPTSTWRSSLSSDATYSRLMQTQGPIEVKRQEIIWEMCETEHAFIKSMRTVLRLFAIPLKTPQGEWISGIPGKITDLFDSLESITHAHGVISAAERDMRRRSETIDVGAFVSTFKGWVSMLHVHERYLLRFEAVVQLVEDNVRDPDSVFGEFVRMQMKEEVLGSMSLGSMLLKPVQRLTKYPLFLKRLLDVTPHPHPAHPDILSLLSLTESIILTLQATKAREEDFEQLQAIGTRLHGLPEGFALAQRGRKLLGQGQVVRIVPGRDLVSSFGGAVGNRGRAGSFHSSRGSISSTVSSSAPSTAASSISPWDFSASLTPSRTSAFSVSSTNSSYYGPPSRSNSVNKHHYQASPSPSRPSTVTRSPSSTSSFSADHSSSYSFSHSRPTTPSSAGKSRKKEKEENLTMLVFDDLVILGHVTQERAGGLFGVGAGKKKGEKGMKVLAEIEGGIGKVAEVRDWSGWGGHSTLFSVTIVPVSSSIRNPMSPITHCFTLPSTSVQGGMMAISPSLRSLKSSLPSSSSSSALAAAAAAAGLGLTCPTIKDLGGWFGMLGQTVSAARGSDYVLEEKEVLEESEGEMWGEEEGEGYAG</sequence>
<feature type="region of interest" description="Disordered" evidence="1">
    <location>
        <begin position="958"/>
        <end position="1031"/>
    </location>
</feature>
<dbReference type="KEGG" id="kne:92183128"/>
<comment type="caution">
    <text evidence="3">The sequence shown here is derived from an EMBL/GenBank/DDBJ whole genome shotgun (WGS) entry which is preliminary data.</text>
</comment>
<feature type="compositionally biased region" description="Low complexity" evidence="1">
    <location>
        <begin position="301"/>
        <end position="328"/>
    </location>
</feature>
<feature type="compositionally biased region" description="Basic and acidic residues" evidence="1">
    <location>
        <begin position="514"/>
        <end position="533"/>
    </location>
</feature>
<proteinExistence type="predicted"/>
<dbReference type="GO" id="GO:0005737">
    <property type="term" value="C:cytoplasm"/>
    <property type="evidence" value="ECO:0007669"/>
    <property type="project" value="TreeGrafter"/>
</dbReference>
<dbReference type="PROSITE" id="PS50010">
    <property type="entry name" value="DH_2"/>
    <property type="match status" value="1"/>
</dbReference>
<dbReference type="CDD" id="cd00160">
    <property type="entry name" value="RhoGEF"/>
    <property type="match status" value="1"/>
</dbReference>
<feature type="compositionally biased region" description="Polar residues" evidence="1">
    <location>
        <begin position="261"/>
        <end position="270"/>
    </location>
</feature>
<feature type="compositionally biased region" description="Low complexity" evidence="1">
    <location>
        <begin position="107"/>
        <end position="134"/>
    </location>
</feature>
<name>A0AAW0YVQ8_9TREE</name>
<protein>
    <recommendedName>
        <fullName evidence="2">DH domain-containing protein</fullName>
    </recommendedName>
</protein>
<feature type="region of interest" description="Disordered" evidence="1">
    <location>
        <begin position="489"/>
        <end position="608"/>
    </location>
</feature>
<dbReference type="Pfam" id="PF00621">
    <property type="entry name" value="RhoGEF"/>
    <property type="match status" value="1"/>
</dbReference>
<dbReference type="Gene3D" id="1.20.900.10">
    <property type="entry name" value="Dbl homology (DH) domain"/>
    <property type="match status" value="1"/>
</dbReference>
<feature type="compositionally biased region" description="Low complexity" evidence="1">
    <location>
        <begin position="353"/>
        <end position="363"/>
    </location>
</feature>
<dbReference type="PANTHER" id="PTHR12673:SF159">
    <property type="entry name" value="LD03170P"/>
    <property type="match status" value="1"/>
</dbReference>
<feature type="compositionally biased region" description="Polar residues" evidence="1">
    <location>
        <begin position="284"/>
        <end position="293"/>
    </location>
</feature>
<dbReference type="EMBL" id="JBCAWK010000011">
    <property type="protein sequence ID" value="KAK8846782.1"/>
    <property type="molecule type" value="Genomic_DNA"/>
</dbReference>
<evidence type="ECO:0000259" key="2">
    <source>
        <dbReference type="PROSITE" id="PS50010"/>
    </source>
</evidence>
<feature type="compositionally biased region" description="Low complexity" evidence="1">
    <location>
        <begin position="915"/>
        <end position="936"/>
    </location>
</feature>
<evidence type="ECO:0000256" key="1">
    <source>
        <dbReference type="SAM" id="MobiDB-lite"/>
    </source>
</evidence>
<feature type="region of interest" description="Disordered" evidence="1">
    <location>
        <begin position="99"/>
        <end position="183"/>
    </location>
</feature>
<dbReference type="PANTHER" id="PTHR12673">
    <property type="entry name" value="FACIOGENITAL DYSPLASIA PROTEIN"/>
    <property type="match status" value="1"/>
</dbReference>
<evidence type="ECO:0000313" key="4">
    <source>
        <dbReference type="Proteomes" id="UP001388673"/>
    </source>
</evidence>
<feature type="region of interest" description="Disordered" evidence="1">
    <location>
        <begin position="910"/>
        <end position="936"/>
    </location>
</feature>
<feature type="region of interest" description="Disordered" evidence="1">
    <location>
        <begin position="1"/>
        <end position="53"/>
    </location>
</feature>
<dbReference type="InterPro" id="IPR035899">
    <property type="entry name" value="DBL_dom_sf"/>
</dbReference>
<feature type="compositionally biased region" description="Low complexity" evidence="1">
    <location>
        <begin position="373"/>
        <end position="388"/>
    </location>
</feature>
<feature type="compositionally biased region" description="Low complexity" evidence="1">
    <location>
        <begin position="148"/>
        <end position="164"/>
    </location>
</feature>
<keyword evidence="4" id="KW-1185">Reference proteome</keyword>
<dbReference type="InterPro" id="IPR000219">
    <property type="entry name" value="DH_dom"/>
</dbReference>
<feature type="compositionally biased region" description="Low complexity" evidence="1">
    <location>
        <begin position="587"/>
        <end position="597"/>
    </location>
</feature>
<feature type="region of interest" description="Disordered" evidence="1">
    <location>
        <begin position="65"/>
        <end position="86"/>
    </location>
</feature>
<feature type="compositionally biased region" description="Polar residues" evidence="1">
    <location>
        <begin position="168"/>
        <end position="182"/>
    </location>
</feature>
<feature type="compositionally biased region" description="Polar residues" evidence="1">
    <location>
        <begin position="343"/>
        <end position="352"/>
    </location>
</feature>
<dbReference type="RefSeq" id="XP_066800732.1">
    <property type="nucleotide sequence ID" value="XM_066948959.1"/>
</dbReference>
<feature type="domain" description="DH" evidence="2">
    <location>
        <begin position="661"/>
        <end position="851"/>
    </location>
</feature>
<feature type="compositionally biased region" description="Polar residues" evidence="1">
    <location>
        <begin position="565"/>
        <end position="574"/>
    </location>
</feature>
<feature type="compositionally biased region" description="Polar residues" evidence="1">
    <location>
        <begin position="43"/>
        <end position="53"/>
    </location>
</feature>
<feature type="compositionally biased region" description="Pro residues" evidence="1">
    <location>
        <begin position="71"/>
        <end position="81"/>
    </location>
</feature>
<reference evidence="3 4" key="1">
    <citation type="journal article" date="2024" name="bioRxiv">
        <title>Comparative genomics of Cryptococcus and Kwoniella reveals pathogenesis evolution and contrasting karyotype dynamics via intercentromeric recombination or chromosome fusion.</title>
        <authorList>
            <person name="Coelho M.A."/>
            <person name="David-Palma M."/>
            <person name="Shea T."/>
            <person name="Bowers K."/>
            <person name="McGinley-Smith S."/>
            <person name="Mohammad A.W."/>
            <person name="Gnirke A."/>
            <person name="Yurkov A.M."/>
            <person name="Nowrousian M."/>
            <person name="Sun S."/>
            <person name="Cuomo C.A."/>
            <person name="Heitman J."/>
        </authorList>
    </citation>
    <scope>NUCLEOTIDE SEQUENCE [LARGE SCALE GENOMIC DNA]</scope>
    <source>
        <strain evidence="3 4">CBS 13917</strain>
    </source>
</reference>
<dbReference type="SUPFAM" id="SSF48065">
    <property type="entry name" value="DBL homology domain (DH-domain)"/>
    <property type="match status" value="1"/>
</dbReference>
<dbReference type="AlphaFoldDB" id="A0AAW0YVQ8"/>
<organism evidence="3 4">
    <name type="scientific">Kwoniella newhampshirensis</name>
    <dbReference type="NCBI Taxonomy" id="1651941"/>
    <lineage>
        <taxon>Eukaryota</taxon>
        <taxon>Fungi</taxon>
        <taxon>Dikarya</taxon>
        <taxon>Basidiomycota</taxon>
        <taxon>Agaricomycotina</taxon>
        <taxon>Tremellomycetes</taxon>
        <taxon>Tremellales</taxon>
        <taxon>Cryptococcaceae</taxon>
        <taxon>Kwoniella</taxon>
    </lineage>
</organism>
<evidence type="ECO:0000313" key="3">
    <source>
        <dbReference type="EMBL" id="KAK8846782.1"/>
    </source>
</evidence>
<feature type="compositionally biased region" description="Low complexity" evidence="1">
    <location>
        <begin position="983"/>
        <end position="1019"/>
    </location>
</feature>
<accession>A0AAW0YVQ8</accession>
<dbReference type="SMART" id="SM00325">
    <property type="entry name" value="RhoGEF"/>
    <property type="match status" value="1"/>
</dbReference>